<dbReference type="AlphaFoldDB" id="A0A840F3X4"/>
<gene>
    <name evidence="8" type="ORF">GGQ80_000416</name>
</gene>
<comment type="similarity">
    <text evidence="6">Belongs to the DNA polymerase HolA subunit family.</text>
</comment>
<sequence length="340" mass="36054">MKVSRAGEIEAALDRASPDIRLYLLHGPDGSAAAAMASRLGKAMGSEAERIDLDGANLRSDPARLADEAASLSLFGGARFVRVSQAGEESLDAVTALLSADRAGNPVVMLAPTVKATGKLVKLAIESPCAMAFACYEPSAADAEKIAAQFAREAGLRPVGDAARRIAAAAAGDRAVMAREVEKLALYLDASPDRPQDLDDTAFDAVGADLGDTEATRLVAAVVEGRTAALGDELVRFADAGTSPIPWLRQLVRRLVALAEMRADIDRGGAADEVMKRHRVFWKETDETARALRRWNAPMLAAGIDRVRQAERAVMASCNPGPVVADQRLIDMTRGVERRG</sequence>
<proteinExistence type="inferred from homology"/>
<evidence type="ECO:0000256" key="5">
    <source>
        <dbReference type="ARBA" id="ARBA00022932"/>
    </source>
</evidence>
<dbReference type="GO" id="GO:0006261">
    <property type="term" value="P:DNA-templated DNA replication"/>
    <property type="evidence" value="ECO:0007669"/>
    <property type="project" value="TreeGrafter"/>
</dbReference>
<dbReference type="Proteomes" id="UP000529795">
    <property type="component" value="Unassembled WGS sequence"/>
</dbReference>
<dbReference type="InterPro" id="IPR008921">
    <property type="entry name" value="DNA_pol3_clamp-load_cplx_C"/>
</dbReference>
<keyword evidence="3 8" id="KW-0548">Nucleotidyltransferase</keyword>
<evidence type="ECO:0000256" key="2">
    <source>
        <dbReference type="ARBA" id="ARBA00022679"/>
    </source>
</evidence>
<comment type="caution">
    <text evidence="8">The sequence shown here is derived from an EMBL/GenBank/DDBJ whole genome shotgun (WGS) entry which is preliminary data.</text>
</comment>
<accession>A0A840F3X4</accession>
<evidence type="ECO:0000256" key="6">
    <source>
        <dbReference type="ARBA" id="ARBA00034754"/>
    </source>
</evidence>
<dbReference type="EMBL" id="JACIEV010000001">
    <property type="protein sequence ID" value="MBB4152540.1"/>
    <property type="molecule type" value="Genomic_DNA"/>
</dbReference>
<dbReference type="InterPro" id="IPR005790">
    <property type="entry name" value="DNA_polIII_delta"/>
</dbReference>
<protein>
    <recommendedName>
        <fullName evidence="1">DNA-directed DNA polymerase</fullName>
        <ecNumber evidence="1">2.7.7.7</ecNumber>
    </recommendedName>
</protein>
<dbReference type="SUPFAM" id="SSF48019">
    <property type="entry name" value="post-AAA+ oligomerization domain-like"/>
    <property type="match status" value="1"/>
</dbReference>
<dbReference type="InterPro" id="IPR027417">
    <property type="entry name" value="P-loop_NTPase"/>
</dbReference>
<dbReference type="GO" id="GO:0003677">
    <property type="term" value="F:DNA binding"/>
    <property type="evidence" value="ECO:0007669"/>
    <property type="project" value="InterPro"/>
</dbReference>
<evidence type="ECO:0000313" key="8">
    <source>
        <dbReference type="EMBL" id="MBB4152540.1"/>
    </source>
</evidence>
<dbReference type="NCBIfam" id="TIGR01128">
    <property type="entry name" value="holA"/>
    <property type="match status" value="1"/>
</dbReference>
<dbReference type="GO" id="GO:0009360">
    <property type="term" value="C:DNA polymerase III complex"/>
    <property type="evidence" value="ECO:0007669"/>
    <property type="project" value="TreeGrafter"/>
</dbReference>
<keyword evidence="2 8" id="KW-0808">Transferase</keyword>
<dbReference type="PANTHER" id="PTHR34388:SF1">
    <property type="entry name" value="DNA POLYMERASE III SUBUNIT DELTA"/>
    <property type="match status" value="1"/>
</dbReference>
<organism evidence="8 9">
    <name type="scientific">Sphingomonas jinjuensis</name>
    <dbReference type="NCBI Taxonomy" id="535907"/>
    <lineage>
        <taxon>Bacteria</taxon>
        <taxon>Pseudomonadati</taxon>
        <taxon>Pseudomonadota</taxon>
        <taxon>Alphaproteobacteria</taxon>
        <taxon>Sphingomonadales</taxon>
        <taxon>Sphingomonadaceae</taxon>
        <taxon>Sphingomonas</taxon>
    </lineage>
</organism>
<evidence type="ECO:0000313" key="9">
    <source>
        <dbReference type="Proteomes" id="UP000529795"/>
    </source>
</evidence>
<keyword evidence="5" id="KW-0239">DNA-directed DNA polymerase</keyword>
<dbReference type="RefSeq" id="WP_183982076.1">
    <property type="nucleotide sequence ID" value="NZ_JACIEV010000001.1"/>
</dbReference>
<name>A0A840F3X4_9SPHN</name>
<evidence type="ECO:0000256" key="3">
    <source>
        <dbReference type="ARBA" id="ARBA00022695"/>
    </source>
</evidence>
<dbReference type="PANTHER" id="PTHR34388">
    <property type="entry name" value="DNA POLYMERASE III SUBUNIT DELTA"/>
    <property type="match status" value="1"/>
</dbReference>
<keyword evidence="4" id="KW-0235">DNA replication</keyword>
<evidence type="ECO:0000256" key="7">
    <source>
        <dbReference type="ARBA" id="ARBA00049244"/>
    </source>
</evidence>
<dbReference type="Gene3D" id="1.20.272.10">
    <property type="match status" value="1"/>
</dbReference>
<evidence type="ECO:0000256" key="4">
    <source>
        <dbReference type="ARBA" id="ARBA00022705"/>
    </source>
</evidence>
<dbReference type="GO" id="GO:0003887">
    <property type="term" value="F:DNA-directed DNA polymerase activity"/>
    <property type="evidence" value="ECO:0007669"/>
    <property type="project" value="UniProtKB-KW"/>
</dbReference>
<evidence type="ECO:0000256" key="1">
    <source>
        <dbReference type="ARBA" id="ARBA00012417"/>
    </source>
</evidence>
<dbReference type="EC" id="2.7.7.7" evidence="1"/>
<keyword evidence="9" id="KW-1185">Reference proteome</keyword>
<reference evidence="8 9" key="1">
    <citation type="submission" date="2020-08" db="EMBL/GenBank/DDBJ databases">
        <title>Genomic Encyclopedia of Type Strains, Phase IV (KMG-IV): sequencing the most valuable type-strain genomes for metagenomic binning, comparative biology and taxonomic classification.</title>
        <authorList>
            <person name="Goeker M."/>
        </authorList>
    </citation>
    <scope>NUCLEOTIDE SEQUENCE [LARGE SCALE GENOMIC DNA]</scope>
    <source>
        <strain evidence="8 9">YC6723</strain>
    </source>
</reference>
<dbReference type="SUPFAM" id="SSF52540">
    <property type="entry name" value="P-loop containing nucleoside triphosphate hydrolases"/>
    <property type="match status" value="1"/>
</dbReference>
<comment type="catalytic activity">
    <reaction evidence="7">
        <text>DNA(n) + a 2'-deoxyribonucleoside 5'-triphosphate = DNA(n+1) + diphosphate</text>
        <dbReference type="Rhea" id="RHEA:22508"/>
        <dbReference type="Rhea" id="RHEA-COMP:17339"/>
        <dbReference type="Rhea" id="RHEA-COMP:17340"/>
        <dbReference type="ChEBI" id="CHEBI:33019"/>
        <dbReference type="ChEBI" id="CHEBI:61560"/>
        <dbReference type="ChEBI" id="CHEBI:173112"/>
        <dbReference type="EC" id="2.7.7.7"/>
    </reaction>
</comment>